<dbReference type="InterPro" id="IPR050588">
    <property type="entry name" value="WNK_Ser-Thr_kinase"/>
</dbReference>
<accession>A0A2J8KMK8</accession>
<feature type="compositionally biased region" description="Basic and acidic residues" evidence="13">
    <location>
        <begin position="573"/>
        <end position="588"/>
    </location>
</feature>
<gene>
    <name evidence="15" type="ORF">CK820_G0037440</name>
</gene>
<feature type="compositionally biased region" description="Low complexity" evidence="13">
    <location>
        <begin position="1125"/>
        <end position="1201"/>
    </location>
</feature>
<keyword evidence="8" id="KW-0547">Nucleotide-binding</keyword>
<feature type="compositionally biased region" description="Polar residues" evidence="13">
    <location>
        <begin position="593"/>
        <end position="614"/>
    </location>
</feature>
<comment type="caution">
    <text evidence="15">The sequence shown here is derived from an EMBL/GenBank/DDBJ whole genome shotgun (WGS) entry which is preliminary data.</text>
</comment>
<feature type="compositionally biased region" description="Low complexity" evidence="13">
    <location>
        <begin position="1302"/>
        <end position="1337"/>
    </location>
</feature>
<protein>
    <recommendedName>
        <fullName evidence="3">non-specific serine/threonine protein kinase</fullName>
        <ecNumber evidence="3">2.7.11.1</ecNumber>
    </recommendedName>
</protein>
<evidence type="ECO:0000256" key="7">
    <source>
        <dbReference type="ARBA" id="ARBA00022679"/>
    </source>
</evidence>
<dbReference type="FunFam" id="3.10.20.90:FF:000007">
    <property type="entry name" value="Serine/threonine-protein kinase WNK1 isoform 1"/>
    <property type="match status" value="1"/>
</dbReference>
<evidence type="ECO:0000256" key="10">
    <source>
        <dbReference type="ARBA" id="ARBA00022840"/>
    </source>
</evidence>
<feature type="compositionally biased region" description="Low complexity" evidence="13">
    <location>
        <begin position="1993"/>
        <end position="2005"/>
    </location>
</feature>
<dbReference type="Gene3D" id="1.10.510.10">
    <property type="entry name" value="Transferase(Phosphotransferase) domain 1"/>
    <property type="match status" value="1"/>
</dbReference>
<feature type="region of interest" description="Disordered" evidence="13">
    <location>
        <begin position="1477"/>
        <end position="1500"/>
    </location>
</feature>
<dbReference type="Pfam" id="PF00069">
    <property type="entry name" value="Pkinase"/>
    <property type="match status" value="1"/>
</dbReference>
<feature type="region of interest" description="Disordered" evidence="13">
    <location>
        <begin position="1043"/>
        <end position="1078"/>
    </location>
</feature>
<dbReference type="FunFam" id="3.30.200.20:FF:000494">
    <property type="entry name" value="serine/threonine-protein kinase WNK2 isoform X2"/>
    <property type="match status" value="1"/>
</dbReference>
<feature type="compositionally biased region" description="Polar residues" evidence="13">
    <location>
        <begin position="2187"/>
        <end position="2200"/>
    </location>
</feature>
<evidence type="ECO:0000256" key="12">
    <source>
        <dbReference type="ARBA" id="ARBA00048679"/>
    </source>
</evidence>
<dbReference type="GO" id="GO:1904062">
    <property type="term" value="P:regulation of monoatomic cation transmembrane transport"/>
    <property type="evidence" value="ECO:0007669"/>
    <property type="project" value="UniProtKB-ARBA"/>
</dbReference>
<dbReference type="InterPro" id="IPR000719">
    <property type="entry name" value="Prot_kinase_dom"/>
</dbReference>
<evidence type="ECO:0000256" key="2">
    <source>
        <dbReference type="ARBA" id="ARBA00004496"/>
    </source>
</evidence>
<dbReference type="GO" id="GO:0005524">
    <property type="term" value="F:ATP binding"/>
    <property type="evidence" value="ECO:0007669"/>
    <property type="project" value="UniProtKB-KW"/>
</dbReference>
<dbReference type="GO" id="GO:0090263">
    <property type="term" value="P:positive regulation of canonical Wnt signaling pathway"/>
    <property type="evidence" value="ECO:0007669"/>
    <property type="project" value="UniProtKB-ARBA"/>
</dbReference>
<dbReference type="EMBL" id="NBAG03000351">
    <property type="protein sequence ID" value="PNI36248.1"/>
    <property type="molecule type" value="Genomic_DNA"/>
</dbReference>
<feature type="compositionally biased region" description="Low complexity" evidence="13">
    <location>
        <begin position="1717"/>
        <end position="1727"/>
    </location>
</feature>
<dbReference type="GO" id="GO:0004674">
    <property type="term" value="F:protein serine/threonine kinase activity"/>
    <property type="evidence" value="ECO:0007669"/>
    <property type="project" value="UniProtKB-KW"/>
</dbReference>
<dbReference type="FunFam" id="3.10.20.90:FF:000012">
    <property type="entry name" value="Serine/threonine-protein kinase WNK1 isoform 2"/>
    <property type="match status" value="1"/>
</dbReference>
<dbReference type="PROSITE" id="PS00108">
    <property type="entry name" value="PROTEIN_KINASE_ST"/>
    <property type="match status" value="1"/>
</dbReference>
<feature type="compositionally biased region" description="Low complexity" evidence="13">
    <location>
        <begin position="2295"/>
        <end position="2322"/>
    </location>
</feature>
<dbReference type="Pfam" id="PF24889">
    <property type="entry name" value="CCTL2_WNK"/>
    <property type="match status" value="1"/>
</dbReference>
<name>A0A2J8KMK8_PANTR</name>
<evidence type="ECO:0000256" key="6">
    <source>
        <dbReference type="ARBA" id="ARBA00022553"/>
    </source>
</evidence>
<dbReference type="Proteomes" id="UP000236370">
    <property type="component" value="Unassembled WGS sequence"/>
</dbReference>
<evidence type="ECO:0000259" key="14">
    <source>
        <dbReference type="PROSITE" id="PS50011"/>
    </source>
</evidence>
<feature type="region of interest" description="Disordered" evidence="13">
    <location>
        <begin position="1278"/>
        <end position="1380"/>
    </location>
</feature>
<feature type="compositionally biased region" description="Low complexity" evidence="13">
    <location>
        <begin position="2395"/>
        <end position="2405"/>
    </location>
</feature>
<keyword evidence="10" id="KW-0067">ATP-binding</keyword>
<comment type="catalytic activity">
    <reaction evidence="12">
        <text>L-seryl-[protein] + ATP = O-phospho-L-seryl-[protein] + ADP + H(+)</text>
        <dbReference type="Rhea" id="RHEA:17989"/>
        <dbReference type="Rhea" id="RHEA-COMP:9863"/>
        <dbReference type="Rhea" id="RHEA-COMP:11604"/>
        <dbReference type="ChEBI" id="CHEBI:15378"/>
        <dbReference type="ChEBI" id="CHEBI:29999"/>
        <dbReference type="ChEBI" id="CHEBI:30616"/>
        <dbReference type="ChEBI" id="CHEBI:83421"/>
        <dbReference type="ChEBI" id="CHEBI:456216"/>
        <dbReference type="EC" id="2.7.11.1"/>
    </reaction>
</comment>
<feature type="compositionally biased region" description="Low complexity" evidence="13">
    <location>
        <begin position="95"/>
        <end position="108"/>
    </location>
</feature>
<dbReference type="EC" id="2.7.11.1" evidence="3"/>
<keyword evidence="5" id="KW-0723">Serine/threonine-protein kinase</keyword>
<organism evidence="15 16">
    <name type="scientific">Pan troglodytes</name>
    <name type="common">Chimpanzee</name>
    <dbReference type="NCBI Taxonomy" id="9598"/>
    <lineage>
        <taxon>Eukaryota</taxon>
        <taxon>Metazoa</taxon>
        <taxon>Chordata</taxon>
        <taxon>Craniata</taxon>
        <taxon>Vertebrata</taxon>
        <taxon>Euteleostomi</taxon>
        <taxon>Mammalia</taxon>
        <taxon>Eutheria</taxon>
        <taxon>Euarchontoglires</taxon>
        <taxon>Primates</taxon>
        <taxon>Haplorrhini</taxon>
        <taxon>Catarrhini</taxon>
        <taxon>Hominidae</taxon>
        <taxon>Pan</taxon>
    </lineage>
</organism>
<feature type="compositionally biased region" description="Basic residues" evidence="13">
    <location>
        <begin position="1358"/>
        <end position="1380"/>
    </location>
</feature>
<feature type="compositionally biased region" description="Polar residues" evidence="13">
    <location>
        <begin position="1340"/>
        <end position="1350"/>
    </location>
</feature>
<dbReference type="InterPro" id="IPR008271">
    <property type="entry name" value="Ser/Thr_kinase_AS"/>
</dbReference>
<feature type="region of interest" description="Disordered" evidence="13">
    <location>
        <begin position="2255"/>
        <end position="2329"/>
    </location>
</feature>
<feature type="compositionally biased region" description="Low complexity" evidence="13">
    <location>
        <begin position="1050"/>
        <end position="1078"/>
    </location>
</feature>
<dbReference type="InterPro" id="IPR011009">
    <property type="entry name" value="Kinase-like_dom_sf"/>
</dbReference>
<dbReference type="Pfam" id="PF12202">
    <property type="entry name" value="OSR1_C"/>
    <property type="match status" value="1"/>
</dbReference>
<feature type="compositionally biased region" description="Basic and acidic residues" evidence="13">
    <location>
        <begin position="2128"/>
        <end position="2144"/>
    </location>
</feature>
<feature type="region of interest" description="Disordered" evidence="13">
    <location>
        <begin position="95"/>
        <end position="203"/>
    </location>
</feature>
<evidence type="ECO:0000256" key="5">
    <source>
        <dbReference type="ARBA" id="ARBA00022527"/>
    </source>
</evidence>
<feature type="region of interest" description="Disordered" evidence="13">
    <location>
        <begin position="2361"/>
        <end position="2456"/>
    </location>
</feature>
<keyword evidence="4" id="KW-0963">Cytoplasm</keyword>
<feature type="compositionally biased region" description="Polar residues" evidence="13">
    <location>
        <begin position="1491"/>
        <end position="1500"/>
    </location>
</feature>
<sequence>MSGGAAEKQSSTPGSLFLSPPAPAPKNGSSSDSSVGEKLGAAAADAVTGRTEEYRRRRHTMDKDSRGAAATTTTTEHRFFRRSVICDSNATALELPGLPLSLPQPSIPAAVPQSAPPEPHREETVTATATSQVAQQPPAAAAPGEQAVAGPAPSTVPSSTSKDRPVSQPSLVGSKEEPPPARSGSGGGSAKEPQEERSQQQDDIEELETKAVGMSNDGRFLKFDIEIGRGSFKTVYKGLDTETTVEVAWCELQDRKLTKSERQRFKEEAEMLKGLQHPNIVRFYDSWESTVKGKKCIVLVTELMTSGTLKTYLKRFKVMKIKVLRSWCRQILKGLQFLHTRTPPIIHRDLKCDNIFITGPTGSVKIGDLGLATLKRASFAKSVIGTPEFMAPEMYEEKYDESVDVYAFGMCMLEMATSEYPYSECQNAAQIYRRVTSGVKPASFDKVAIPEVKEIIEGCIRQNKDERYSIKDLLNHAFFQEETGVRVELAEEDDGEKIAIKLWLRIEDIKKLKGKYKDNEAIEFSFDLERDVPEDVAQEMVESGYVCEGDHKTMAKAIKDRVSLIKRKREQRQLVREEQEKKRQEESSLKQQVEQSSASQTGIKQLPSASTGIPTASTTSASVSTQVEPEEPEADQHQQLQYQQPSISVLSDGTVDSGQGSSVFTESRVSSQQTVSYGSQHEQAHSTGTVPGHIPSTVQAQSQPHGVYPPSSVPQSMAHPCGGTPTYPESQIFFPTIHERPVSFSPPPTCPPKVAISQRRKSTSFLEAQTHHFQPLLRTVGQSLLPPGGSPTNWTPEAVVMLGTTASRVTGESCEIQVHPMFEPSQVYSDYRPGLVLPEEAHYFIPQEAVYVAGVHYQARVAEQYEGIPYNSSVLSSPMKQIPEQKPVQGGPTSSSVFEFPSGQAFLVGHLQNLRLDSGLSPGSPLSSISAPISTDATRLKFHPVFVPHSAPAVLTHNNESRSNCVFEFHVHTPSSSSGEGGGILPQRVYRNRQVAVDLNQEELPPQSVGLHGYLQPVTEEKHNYHAPELTVSVVEPIGQNWPIGSPEYSSDSSQITSSDPSDFQSPPPTGGAAAPFGSDVSMPFIHLPQTVLQESPLFFCFPQGTTSQQVLTASFSSGGSALHPQAQGQSQGQPSSSSLTGVSSSQPIQHPQQQQGIQQTAPPQQTVQYSLSQTSTSSEATTAQPVSQPQAPQVLPQVSAGKQGFPPRLPPQYPGDSNIAPSSNVASVCIHSTVLSPPMPTEVLATHGYFPTVVQPYVESNLLVPMGGVGGQVQVSQPGGSLAQAPTTSSQQAVLESTQGVSQVAPAEPVAVAQPQPTQPTTLASSVDSAHSDVASGMSDGNENVPSSSGRHEGRTTKRHYRKSVRSRSRHEKTSRPKLRILNVSNKGDRVVECQLETHNRKMVTFKFDLDGDNPEEIATIMVNNDFILAIERESFVDQVREIIEKADEMLSEDVSVEPEGDQGLESLQGKDDYGFSGSQKLEGEFKQPTPASSMPQQIGIPTSSLTQVVHSAGRRFIVSPVPEGRLRESKVFPSEITDTVAASTAQSPGMNLSHSASSLSLQQAFSELRRAQMTEGPNTAPPNFSHTGPTFPVVPPFLSSIAGVPTTAAATAPVPATSSPPNDISTSVIQSEVTGPTEEGIAGVASSTGVVTSGGLPIPPVSESPVLSSVVSSITVPAVVSISTTSPSLQVPTSTSESVVSSTALYPSVTVSATSASAGGSTATPGPKPPAVVSQQAAGSTTVGATLTSVSTTTSFPSTASQLSIQLSSSTSAPTLAETVVVSAHSLDKTSHSSTTGLAFSLSAPSSSSSPGAGVSSSISQPGGLHPLVIPSVIASTPILPQAAGPTSTPLLPQVPSIPPLVQPVANVPAVQQTLIHSQPQPALLPNQPHTHCPEIDSDTQPKAPGIDDIKTLEEKLRSLFSEHSSSGAQHASVSLETSLVIESTVTPGIPTTAVAPSKLLTSTTSTCLPPTNLPLGTVALPVTPVVTPGQVSTPVSTTTSGVKPGTAPSKPPLTKAPVLPVGTELPAGTLPSEQLPPFPGPSLTQSQQPLEDLDAQLRRTLSPEIITVTSAVGPVSVVAPAAITEAGAQPQKDVSQVKEGPVLATSSGAGVFKMGRFQVSVAADDAQKEGKNKSEDAKSVHFESSTSESSVLSSSSPESTLVKPEPNGITIPGISSDVPESAHKTTASEAKSDTGQPTKVGRFQVTTTANKVGRFSVSKTEDKITDTKKEGPVASPPFMDLEQAVLPAVIPKKEKPELSEPSHLNGPSSDPEAAFLSRDVDDGSGSPHSPHQLSSKSLPSQNLSQSLSNSFNSSYMSSDNESDIEDEDLKLELRRLRDKHLKEIQDLQSRQKHEIESLYTKLGKVPPAVIIPPAAPLSGRRRRPTKSKGSKSSRSSSLGNKSPQLSGNLSGQSAASVLHPQQTLHPPGNIPESGQNQLLQPLKPSPSSDNLYSAFTSDGAISVPSLSAPGQGTSSTNTVGATVNSQAAQAQPPAMTSSRKGTFTDDLHKLVDNWARDAMNLSGRRGSKGHMNYEGPGMARKFSAPGQLCISMTSNLGGSAPISAASATSLGHFTKSMCPPQQYGFPATPFGTQWSGTGGPAPQPLGQFQPVGTASLQNFNISNLQKSISNPPGSNLRTT</sequence>
<feature type="region of interest" description="Disordered" evidence="13">
    <location>
        <begin position="2128"/>
        <end position="2208"/>
    </location>
</feature>
<keyword evidence="9" id="KW-0418">Kinase</keyword>
<keyword evidence="6" id="KW-0597">Phosphoprotein</keyword>
<evidence type="ECO:0000313" key="15">
    <source>
        <dbReference type="EMBL" id="PNI36248.1"/>
    </source>
</evidence>
<dbReference type="FunFam" id="1.10.510.10:FF:000006">
    <property type="entry name" value="Serine/threonine-protein kinase WNK1 isoform 2"/>
    <property type="match status" value="1"/>
</dbReference>
<dbReference type="SMART" id="SM00220">
    <property type="entry name" value="S_TKc"/>
    <property type="match status" value="1"/>
</dbReference>
<dbReference type="PANTHER" id="PTHR13902">
    <property type="entry name" value="SERINE/THREONINE-PROTEIN KINASE WNK WITH NO LYSINE -RELATED"/>
    <property type="match status" value="1"/>
</dbReference>
<dbReference type="GO" id="GO:0042592">
    <property type="term" value="P:homeostatic process"/>
    <property type="evidence" value="ECO:0007669"/>
    <property type="project" value="UniProtKB-ARBA"/>
</dbReference>
<feature type="compositionally biased region" description="Polar residues" evidence="13">
    <location>
        <begin position="2435"/>
        <end position="2456"/>
    </location>
</feature>
<dbReference type="CDD" id="cd14030">
    <property type="entry name" value="STKc_WNK1"/>
    <property type="match status" value="1"/>
</dbReference>
<keyword evidence="7" id="KW-0808">Transferase</keyword>
<dbReference type="SUPFAM" id="SSF56112">
    <property type="entry name" value="Protein kinase-like (PK-like)"/>
    <property type="match status" value="1"/>
</dbReference>
<dbReference type="InterPro" id="IPR056865">
    <property type="entry name" value="CCTL2_WNK"/>
</dbReference>
<feature type="region of interest" description="Disordered" evidence="13">
    <location>
        <begin position="1717"/>
        <end position="1739"/>
    </location>
</feature>
<evidence type="ECO:0000313" key="16">
    <source>
        <dbReference type="Proteomes" id="UP000236370"/>
    </source>
</evidence>
<feature type="region of interest" description="Disordered" evidence="13">
    <location>
        <begin position="573"/>
        <end position="642"/>
    </location>
</feature>
<dbReference type="Gene3D" id="3.10.20.90">
    <property type="entry name" value="Phosphatidylinositol 3-kinase Catalytic Subunit, Chain A, domain 1"/>
    <property type="match status" value="2"/>
</dbReference>
<comment type="subcellular location">
    <subcellularLocation>
        <location evidence="2">Cytoplasm</location>
    </subcellularLocation>
</comment>
<feature type="region of interest" description="Disordered" evidence="13">
    <location>
        <begin position="1119"/>
        <end position="1221"/>
    </location>
</feature>
<comment type="cofactor">
    <cofactor evidence="1">
        <name>Mg(2+)</name>
        <dbReference type="ChEBI" id="CHEBI:18420"/>
    </cofactor>
</comment>
<evidence type="ECO:0000256" key="8">
    <source>
        <dbReference type="ARBA" id="ARBA00022741"/>
    </source>
</evidence>
<reference evidence="15 16" key="1">
    <citation type="submission" date="2017-12" db="EMBL/GenBank/DDBJ databases">
        <title>High-resolution comparative analysis of great ape genomes.</title>
        <authorList>
            <person name="Pollen A."/>
            <person name="Hastie A."/>
            <person name="Hormozdiari F."/>
            <person name="Dougherty M."/>
            <person name="Liu R."/>
            <person name="Chaisson M."/>
            <person name="Hoppe E."/>
            <person name="Hill C."/>
            <person name="Pang A."/>
            <person name="Hillier L."/>
            <person name="Baker C."/>
            <person name="Armstrong J."/>
            <person name="Shendure J."/>
            <person name="Paten B."/>
            <person name="Wilson R."/>
            <person name="Chao H."/>
            <person name="Schneider V."/>
            <person name="Ventura M."/>
            <person name="Kronenberg Z."/>
            <person name="Murali S."/>
            <person name="Gordon D."/>
            <person name="Cantsilieris S."/>
            <person name="Munson K."/>
            <person name="Nelson B."/>
            <person name="Raja A."/>
            <person name="Underwood J."/>
            <person name="Diekhans M."/>
            <person name="Fiddes I."/>
            <person name="Haussler D."/>
            <person name="Eichler E."/>
        </authorList>
    </citation>
    <scope>NUCLEOTIDE SEQUENCE [LARGE SCALE GENOMIC DNA]</scope>
    <source>
        <strain evidence="15">Yerkes chimp pedigree #C0471</strain>
    </source>
</reference>
<feature type="compositionally biased region" description="Low complexity" evidence="13">
    <location>
        <begin position="2147"/>
        <end position="2165"/>
    </location>
</feature>
<feature type="compositionally biased region" description="Polar residues" evidence="13">
    <location>
        <begin position="2406"/>
        <end position="2427"/>
    </location>
</feature>
<feature type="domain" description="Protein kinase" evidence="14">
    <location>
        <begin position="221"/>
        <end position="479"/>
    </location>
</feature>
<dbReference type="GO" id="GO:0005737">
    <property type="term" value="C:cytoplasm"/>
    <property type="evidence" value="ECO:0007669"/>
    <property type="project" value="UniProtKB-SubCell"/>
</dbReference>
<dbReference type="InterPro" id="IPR024678">
    <property type="entry name" value="Kinase_OSR1/WNK_CCT"/>
</dbReference>
<evidence type="ECO:0000256" key="11">
    <source>
        <dbReference type="ARBA" id="ARBA00047899"/>
    </source>
</evidence>
<feature type="compositionally biased region" description="Low complexity" evidence="13">
    <location>
        <begin position="615"/>
        <end position="625"/>
    </location>
</feature>
<evidence type="ECO:0000256" key="3">
    <source>
        <dbReference type="ARBA" id="ARBA00012513"/>
    </source>
</evidence>
<feature type="region of interest" description="Disordered" evidence="13">
    <location>
        <begin position="1"/>
        <end position="81"/>
    </location>
</feature>
<dbReference type="PROSITE" id="PS50011">
    <property type="entry name" value="PROTEIN_KINASE_DOM"/>
    <property type="match status" value="1"/>
</dbReference>
<feature type="region of interest" description="Disordered" evidence="13">
    <location>
        <begin position="1993"/>
        <end position="2049"/>
    </location>
</feature>
<dbReference type="GO" id="GO:1902532">
    <property type="term" value="P:negative regulation of intracellular signal transduction"/>
    <property type="evidence" value="ECO:0007669"/>
    <property type="project" value="UniProtKB-ARBA"/>
</dbReference>
<evidence type="ECO:0000256" key="4">
    <source>
        <dbReference type="ARBA" id="ARBA00022490"/>
    </source>
</evidence>
<dbReference type="Gene3D" id="3.30.200.20">
    <property type="entry name" value="Phosphorylase Kinase, domain 1"/>
    <property type="match status" value="1"/>
</dbReference>
<proteinExistence type="predicted"/>
<feature type="compositionally biased region" description="Basic residues" evidence="13">
    <location>
        <begin position="2382"/>
        <end position="2394"/>
    </location>
</feature>
<feature type="region of interest" description="Disordered" evidence="13">
    <location>
        <begin position="2591"/>
        <end position="2613"/>
    </location>
</feature>
<feature type="compositionally biased region" description="Polar residues" evidence="13">
    <location>
        <begin position="1285"/>
        <end position="1301"/>
    </location>
</feature>
<feature type="compositionally biased region" description="Basic and acidic residues" evidence="13">
    <location>
        <begin position="50"/>
        <end position="66"/>
    </location>
</feature>
<feature type="region of interest" description="Disordered" evidence="13">
    <location>
        <begin position="698"/>
        <end position="718"/>
    </location>
</feature>
<feature type="compositionally biased region" description="Low complexity" evidence="13">
    <location>
        <begin position="125"/>
        <end position="153"/>
    </location>
</feature>
<evidence type="ECO:0000256" key="13">
    <source>
        <dbReference type="SAM" id="MobiDB-lite"/>
    </source>
</evidence>
<evidence type="ECO:0000256" key="9">
    <source>
        <dbReference type="ARBA" id="ARBA00022777"/>
    </source>
</evidence>
<comment type="catalytic activity">
    <reaction evidence="11">
        <text>L-threonyl-[protein] + ATP = O-phospho-L-threonyl-[protein] + ADP + H(+)</text>
        <dbReference type="Rhea" id="RHEA:46608"/>
        <dbReference type="Rhea" id="RHEA-COMP:11060"/>
        <dbReference type="Rhea" id="RHEA-COMP:11605"/>
        <dbReference type="ChEBI" id="CHEBI:15378"/>
        <dbReference type="ChEBI" id="CHEBI:30013"/>
        <dbReference type="ChEBI" id="CHEBI:30616"/>
        <dbReference type="ChEBI" id="CHEBI:61977"/>
        <dbReference type="ChEBI" id="CHEBI:456216"/>
        <dbReference type="EC" id="2.7.11.1"/>
    </reaction>
</comment>
<evidence type="ECO:0000256" key="1">
    <source>
        <dbReference type="ARBA" id="ARBA00001946"/>
    </source>
</evidence>